<accession>A0A0G1ADM8</accession>
<protein>
    <submittedName>
        <fullName evidence="1">Uncharacterized protein</fullName>
    </submittedName>
</protein>
<dbReference type="AlphaFoldDB" id="A0A0G1ADM8"/>
<gene>
    <name evidence="1" type="ORF">UU83_C0051G0001</name>
</gene>
<reference evidence="1 2" key="1">
    <citation type="journal article" date="2015" name="Nature">
        <title>rRNA introns, odd ribosomes, and small enigmatic genomes across a large radiation of phyla.</title>
        <authorList>
            <person name="Brown C.T."/>
            <person name="Hug L.A."/>
            <person name="Thomas B.C."/>
            <person name="Sharon I."/>
            <person name="Castelle C.J."/>
            <person name="Singh A."/>
            <person name="Wilkins M.J."/>
            <person name="Williams K.H."/>
            <person name="Banfield J.F."/>
        </authorList>
    </citation>
    <scope>NUCLEOTIDE SEQUENCE [LARGE SCALE GENOMIC DNA]</scope>
</reference>
<name>A0A0G1ADM8_9BACT</name>
<proteinExistence type="predicted"/>
<dbReference type="Proteomes" id="UP000033856">
    <property type="component" value="Unassembled WGS sequence"/>
</dbReference>
<organism evidence="1 2">
    <name type="scientific">Candidatus Jorgensenbacteria bacterium GW2011_GWF2_41_8</name>
    <dbReference type="NCBI Taxonomy" id="1618667"/>
    <lineage>
        <taxon>Bacteria</taxon>
        <taxon>Candidatus Joergenseniibacteriota</taxon>
    </lineage>
</organism>
<evidence type="ECO:0000313" key="1">
    <source>
        <dbReference type="EMBL" id="KKS23403.1"/>
    </source>
</evidence>
<dbReference type="EMBL" id="LCCD01000051">
    <property type="protein sequence ID" value="KKS23403.1"/>
    <property type="molecule type" value="Genomic_DNA"/>
</dbReference>
<sequence length="223" mass="25319">MSKAVSRGQALQIAARVATQVKWDELDGDRIQEKVIILSPEEFGKRFTAFLDNGCGMVDKGIVQCNFRYDKRNDGWKLLSNTPLRLTSANIEAVSFLREKEDCINGEELFIRANELGCDYGQEDEEFLLEHQEEIPKELRKFYLVFPGTVWEGSAGYRYVPRSTLASAAVVVSFVPARLPAGRQVGLPSVPYAFARTAPFNFLNPHTYWAFVFMVASHHIYDR</sequence>
<evidence type="ECO:0000313" key="2">
    <source>
        <dbReference type="Proteomes" id="UP000033856"/>
    </source>
</evidence>
<comment type="caution">
    <text evidence="1">The sequence shown here is derived from an EMBL/GenBank/DDBJ whole genome shotgun (WGS) entry which is preliminary data.</text>
</comment>